<keyword evidence="2" id="KW-1185">Reference proteome</keyword>
<reference evidence="1 2" key="1">
    <citation type="submission" date="2024-08" db="EMBL/GenBank/DDBJ databases">
        <title>Gnathostoma spinigerum genome.</title>
        <authorList>
            <person name="Gonzalez-Bertolin B."/>
            <person name="Monzon S."/>
            <person name="Zaballos A."/>
            <person name="Jimenez P."/>
            <person name="Dekumyoy P."/>
            <person name="Varona S."/>
            <person name="Cuesta I."/>
            <person name="Sumanam S."/>
            <person name="Adisakwattana P."/>
            <person name="Gasser R.B."/>
            <person name="Hernandez-Gonzalez A."/>
            <person name="Young N.D."/>
            <person name="Perteguer M.J."/>
        </authorList>
    </citation>
    <scope>NUCLEOTIDE SEQUENCE [LARGE SCALE GENOMIC DNA]</scope>
    <source>
        <strain evidence="1">AL3</strain>
        <tissue evidence="1">Liver</tissue>
    </source>
</reference>
<dbReference type="AlphaFoldDB" id="A0ABD6EB19"/>
<comment type="caution">
    <text evidence="1">The sequence shown here is derived from an EMBL/GenBank/DDBJ whole genome shotgun (WGS) entry which is preliminary data.</text>
</comment>
<accession>A0ABD6EB19</accession>
<name>A0ABD6EB19_9BILA</name>
<evidence type="ECO:0000313" key="1">
    <source>
        <dbReference type="EMBL" id="MFH4977249.1"/>
    </source>
</evidence>
<evidence type="ECO:0000313" key="2">
    <source>
        <dbReference type="Proteomes" id="UP001608902"/>
    </source>
</evidence>
<gene>
    <name evidence="1" type="ORF">AB6A40_003958</name>
</gene>
<dbReference type="EMBL" id="JBGFUD010002167">
    <property type="protein sequence ID" value="MFH4977249.1"/>
    <property type="molecule type" value="Genomic_DNA"/>
</dbReference>
<sequence length="75" mass="8492">MIDIMNLNLKMSKKVLICHRSQESESEDVKRSSYMSSIPGRNQIYRKRGSETFLTSATVEGHDYGTANIVAIILK</sequence>
<protein>
    <submittedName>
        <fullName evidence="1">Uncharacterized protein</fullName>
    </submittedName>
</protein>
<proteinExistence type="predicted"/>
<dbReference type="Proteomes" id="UP001608902">
    <property type="component" value="Unassembled WGS sequence"/>
</dbReference>
<organism evidence="1 2">
    <name type="scientific">Gnathostoma spinigerum</name>
    <dbReference type="NCBI Taxonomy" id="75299"/>
    <lineage>
        <taxon>Eukaryota</taxon>
        <taxon>Metazoa</taxon>
        <taxon>Ecdysozoa</taxon>
        <taxon>Nematoda</taxon>
        <taxon>Chromadorea</taxon>
        <taxon>Rhabditida</taxon>
        <taxon>Spirurina</taxon>
        <taxon>Gnathostomatomorpha</taxon>
        <taxon>Gnathostomatoidea</taxon>
        <taxon>Gnathostomatidae</taxon>
        <taxon>Gnathostoma</taxon>
    </lineage>
</organism>